<accession>A0A0W8FLR2</accession>
<dbReference type="InterPro" id="IPR034733">
    <property type="entry name" value="AcCoA_carboxyl_beta"/>
</dbReference>
<dbReference type="SUPFAM" id="SSF52096">
    <property type="entry name" value="ClpP/crotonase"/>
    <property type="match status" value="1"/>
</dbReference>
<evidence type="ECO:0000259" key="1">
    <source>
        <dbReference type="PROSITE" id="PS50989"/>
    </source>
</evidence>
<feature type="domain" description="CoA carboxyltransferase C-terminal" evidence="1">
    <location>
        <begin position="1"/>
        <end position="99"/>
    </location>
</feature>
<dbReference type="GO" id="GO:0004658">
    <property type="term" value="F:propionyl-CoA carboxylase activity"/>
    <property type="evidence" value="ECO:0007669"/>
    <property type="project" value="UniProtKB-EC"/>
</dbReference>
<dbReference type="InterPro" id="IPR011763">
    <property type="entry name" value="COA_CT_C"/>
</dbReference>
<proteinExistence type="predicted"/>
<organism evidence="2">
    <name type="scientific">hydrocarbon metagenome</name>
    <dbReference type="NCBI Taxonomy" id="938273"/>
    <lineage>
        <taxon>unclassified sequences</taxon>
        <taxon>metagenomes</taxon>
        <taxon>ecological metagenomes</taxon>
    </lineage>
</organism>
<sequence length="106" mass="11600">MCSKQLGADYVMAWPTAEIAVLGGEGACNIIYRNEISSATDPAAKKAELVTAYEDQFSNPYFAASLGIIEEIIAPCDTRKRIVALLDALKDKKETRLSKKHNNIPL</sequence>
<dbReference type="AlphaFoldDB" id="A0A0W8FLR2"/>
<protein>
    <submittedName>
        <fullName evidence="2">Acetyl-coenzyme a carboxyl transferase alpha / beta chain</fullName>
        <ecNumber evidence="2">6.4.1.2</ecNumber>
        <ecNumber evidence="2">6.4.1.3</ecNumber>
    </submittedName>
</protein>
<gene>
    <name evidence="2" type="ORF">ASZ90_008392</name>
</gene>
<dbReference type="EMBL" id="LNQE01001015">
    <property type="protein sequence ID" value="KUG21853.1"/>
    <property type="molecule type" value="Genomic_DNA"/>
</dbReference>
<keyword evidence="2" id="KW-0808">Transferase</keyword>
<comment type="caution">
    <text evidence="2">The sequence shown here is derived from an EMBL/GenBank/DDBJ whole genome shotgun (WGS) entry which is preliminary data.</text>
</comment>
<dbReference type="PANTHER" id="PTHR43842:SF2">
    <property type="entry name" value="PROPIONYL-COA CARBOXYLASE BETA CHAIN, MITOCHONDRIAL"/>
    <property type="match status" value="1"/>
</dbReference>
<reference evidence="2" key="1">
    <citation type="journal article" date="2015" name="Proc. Natl. Acad. Sci. U.S.A.">
        <title>Networks of energetic and metabolic interactions define dynamics in microbial communities.</title>
        <authorList>
            <person name="Embree M."/>
            <person name="Liu J.K."/>
            <person name="Al-Bassam M.M."/>
            <person name="Zengler K."/>
        </authorList>
    </citation>
    <scope>NUCLEOTIDE SEQUENCE</scope>
</reference>
<dbReference type="PROSITE" id="PS50989">
    <property type="entry name" value="COA_CT_CTER"/>
    <property type="match status" value="1"/>
</dbReference>
<dbReference type="InterPro" id="IPR029045">
    <property type="entry name" value="ClpP/crotonase-like_dom_sf"/>
</dbReference>
<dbReference type="PANTHER" id="PTHR43842">
    <property type="entry name" value="PROPIONYL-COA CARBOXYLASE BETA CHAIN"/>
    <property type="match status" value="1"/>
</dbReference>
<dbReference type="Gene3D" id="3.90.226.10">
    <property type="entry name" value="2-enoyl-CoA Hydratase, Chain A, domain 1"/>
    <property type="match status" value="1"/>
</dbReference>
<name>A0A0W8FLR2_9ZZZZ</name>
<dbReference type="GO" id="GO:0003989">
    <property type="term" value="F:acetyl-CoA carboxylase activity"/>
    <property type="evidence" value="ECO:0007669"/>
    <property type="project" value="UniProtKB-EC"/>
</dbReference>
<dbReference type="GO" id="GO:0016740">
    <property type="term" value="F:transferase activity"/>
    <property type="evidence" value="ECO:0007669"/>
    <property type="project" value="UniProtKB-KW"/>
</dbReference>
<keyword evidence="2" id="KW-0436">Ligase</keyword>
<evidence type="ECO:0000313" key="2">
    <source>
        <dbReference type="EMBL" id="KUG21853.1"/>
    </source>
</evidence>
<dbReference type="InterPro" id="IPR051047">
    <property type="entry name" value="AccD/PCCB"/>
</dbReference>
<dbReference type="EC" id="6.4.1.2" evidence="2"/>
<dbReference type="EC" id="6.4.1.3" evidence="2"/>
<dbReference type="Pfam" id="PF01039">
    <property type="entry name" value="Carboxyl_trans"/>
    <property type="match status" value="1"/>
</dbReference>